<comment type="caution">
    <text evidence="2">The sequence shown here is derived from an EMBL/GenBank/DDBJ whole genome shotgun (WGS) entry which is preliminary data.</text>
</comment>
<gene>
    <name evidence="2" type="ORF">Rcae01_00283</name>
</gene>
<proteinExistence type="predicted"/>
<evidence type="ECO:0000313" key="3">
    <source>
        <dbReference type="Proteomes" id="UP001416858"/>
    </source>
</evidence>
<feature type="domain" description="SGNH hydrolase-type esterase" evidence="1">
    <location>
        <begin position="78"/>
        <end position="247"/>
    </location>
</feature>
<dbReference type="EMBL" id="BAABRO010000001">
    <property type="protein sequence ID" value="GAA5504844.1"/>
    <property type="molecule type" value="Genomic_DNA"/>
</dbReference>
<dbReference type="SUPFAM" id="SSF52266">
    <property type="entry name" value="SGNH hydrolase"/>
    <property type="match status" value="1"/>
</dbReference>
<dbReference type="Gene3D" id="3.40.50.1110">
    <property type="entry name" value="SGNH hydrolase"/>
    <property type="match status" value="1"/>
</dbReference>
<dbReference type="PANTHER" id="PTHR34407:SF1">
    <property type="entry name" value="SGNH HYDROLASE-TYPE ESTERASE DOMAIN-CONTAINING PROTEIN"/>
    <property type="match status" value="1"/>
</dbReference>
<keyword evidence="3" id="KW-1185">Reference proteome</keyword>
<dbReference type="Pfam" id="PF13472">
    <property type="entry name" value="Lipase_GDSL_2"/>
    <property type="match status" value="1"/>
</dbReference>
<dbReference type="InterPro" id="IPR036514">
    <property type="entry name" value="SGNH_hydro_sf"/>
</dbReference>
<dbReference type="InterPro" id="IPR013830">
    <property type="entry name" value="SGNH_hydro"/>
</dbReference>
<protein>
    <recommendedName>
        <fullName evidence="1">SGNH hydrolase-type esterase domain-containing protein</fullName>
    </recommendedName>
</protein>
<accession>A0ABP9VI05</accession>
<sequence>MPGILLLARGTNPPYFVSHSTRSYDKMKQRMTDFRSLIWVAMSFIATSGFAADHVAFRGDFQNARIKFTQSKTGNVAFIGGSITEMNGYRPMVCEVLQRRFPETQFNFINAGISSTCSTTGAFRLQSDVLNRGDIDLLFIEFAVNDDQDAHHSTAACIRGMEGIVRQARIANPNIDLVITFFVNESMLATLQKGGKPLTIAAHTKVAEHYDVSTIGLANEVAKRITDGTLTWKQYGGVHPAPAGNRIAAQMIDELMNQAWDKPLANDAAIKPHPLPESPLDPHSYWRGRFIDPATAEIQSGWTVSVPDWSSLPGSTRERFRAIPMLCGEHAGDTVSLAFDGNAIGAYVVAGPDAGMIEASVDGGPFEVVDLYHQHSKGLHYPRTVMFASDLKDGEHEVTLRIAEKTRSSGNAARIIQFVAN</sequence>
<dbReference type="Proteomes" id="UP001416858">
    <property type="component" value="Unassembled WGS sequence"/>
</dbReference>
<dbReference type="PANTHER" id="PTHR34407">
    <property type="entry name" value="EXPRESSED PROTEIN"/>
    <property type="match status" value="1"/>
</dbReference>
<organism evidence="2 3">
    <name type="scientific">Novipirellula caenicola</name>
    <dbReference type="NCBI Taxonomy" id="1536901"/>
    <lineage>
        <taxon>Bacteria</taxon>
        <taxon>Pseudomonadati</taxon>
        <taxon>Planctomycetota</taxon>
        <taxon>Planctomycetia</taxon>
        <taxon>Pirellulales</taxon>
        <taxon>Pirellulaceae</taxon>
        <taxon>Novipirellula</taxon>
    </lineage>
</organism>
<reference evidence="2 3" key="1">
    <citation type="submission" date="2024-02" db="EMBL/GenBank/DDBJ databases">
        <title>Rhodopirellula caenicola NBRC 110016.</title>
        <authorList>
            <person name="Ichikawa N."/>
            <person name="Katano-Makiyama Y."/>
            <person name="Hidaka K."/>
        </authorList>
    </citation>
    <scope>NUCLEOTIDE SEQUENCE [LARGE SCALE GENOMIC DNA]</scope>
    <source>
        <strain evidence="2 3">NBRC 110016</strain>
    </source>
</reference>
<evidence type="ECO:0000259" key="1">
    <source>
        <dbReference type="Pfam" id="PF13472"/>
    </source>
</evidence>
<name>A0ABP9VI05_9BACT</name>
<evidence type="ECO:0000313" key="2">
    <source>
        <dbReference type="EMBL" id="GAA5504844.1"/>
    </source>
</evidence>
<dbReference type="Gene3D" id="2.60.120.260">
    <property type="entry name" value="Galactose-binding domain-like"/>
    <property type="match status" value="1"/>
</dbReference>